<comment type="caution">
    <text evidence="2">The sequence shown here is derived from an EMBL/GenBank/DDBJ whole genome shotgun (WGS) entry which is preliminary data.</text>
</comment>
<feature type="domain" description="F-box associated beta-propeller type 1" evidence="1">
    <location>
        <begin position="19"/>
        <end position="204"/>
    </location>
</feature>
<reference evidence="2 3" key="1">
    <citation type="submission" date="2021-05" db="EMBL/GenBank/DDBJ databases">
        <title>Genome Assembly of Synthetic Allotetraploid Brassica napus Reveals Homoeologous Exchanges between Subgenomes.</title>
        <authorList>
            <person name="Davis J.T."/>
        </authorList>
    </citation>
    <scope>NUCLEOTIDE SEQUENCE [LARGE SCALE GENOMIC DNA]</scope>
    <source>
        <strain evidence="3">cv. Da-Ae</strain>
        <tissue evidence="2">Seedling</tissue>
    </source>
</reference>
<dbReference type="NCBIfam" id="TIGR01640">
    <property type="entry name" value="F_box_assoc_1"/>
    <property type="match status" value="1"/>
</dbReference>
<dbReference type="InterPro" id="IPR017451">
    <property type="entry name" value="F-box-assoc_interact_dom"/>
</dbReference>
<organism evidence="2 3">
    <name type="scientific">Brassica napus</name>
    <name type="common">Rape</name>
    <dbReference type="NCBI Taxonomy" id="3708"/>
    <lineage>
        <taxon>Eukaryota</taxon>
        <taxon>Viridiplantae</taxon>
        <taxon>Streptophyta</taxon>
        <taxon>Embryophyta</taxon>
        <taxon>Tracheophyta</taxon>
        <taxon>Spermatophyta</taxon>
        <taxon>Magnoliopsida</taxon>
        <taxon>eudicotyledons</taxon>
        <taxon>Gunneridae</taxon>
        <taxon>Pentapetalae</taxon>
        <taxon>rosids</taxon>
        <taxon>malvids</taxon>
        <taxon>Brassicales</taxon>
        <taxon>Brassicaceae</taxon>
        <taxon>Brassiceae</taxon>
        <taxon>Brassica</taxon>
    </lineage>
</organism>
<dbReference type="Pfam" id="PF07734">
    <property type="entry name" value="FBA_1"/>
    <property type="match status" value="1"/>
</dbReference>
<evidence type="ECO:0000313" key="3">
    <source>
        <dbReference type="Proteomes" id="UP000824890"/>
    </source>
</evidence>
<accession>A0ABQ8D6C2</accession>
<proteinExistence type="predicted"/>
<dbReference type="InterPro" id="IPR006527">
    <property type="entry name" value="F-box-assoc_dom_typ1"/>
</dbReference>
<keyword evidence="3" id="KW-1185">Reference proteome</keyword>
<dbReference type="Proteomes" id="UP000824890">
    <property type="component" value="Unassembled WGS sequence"/>
</dbReference>
<dbReference type="InterPro" id="IPR011043">
    <property type="entry name" value="Gal_Oxase/kelch_b-propeller"/>
</dbReference>
<protein>
    <recommendedName>
        <fullName evidence="1">F-box associated beta-propeller type 1 domain-containing protein</fullName>
    </recommendedName>
</protein>
<dbReference type="PANTHER" id="PTHR31672">
    <property type="entry name" value="BNACNNG10540D PROTEIN"/>
    <property type="match status" value="1"/>
</dbReference>
<evidence type="ECO:0000259" key="1">
    <source>
        <dbReference type="Pfam" id="PF07734"/>
    </source>
</evidence>
<evidence type="ECO:0000313" key="2">
    <source>
        <dbReference type="EMBL" id="KAH0924798.1"/>
    </source>
</evidence>
<dbReference type="PANTHER" id="PTHR31672:SF13">
    <property type="entry name" value="F-BOX PROTEIN CPR30-LIKE"/>
    <property type="match status" value="1"/>
</dbReference>
<name>A0ABQ8D6C2_BRANA</name>
<dbReference type="SUPFAM" id="SSF50965">
    <property type="entry name" value="Galactose oxidase, central domain"/>
    <property type="match status" value="1"/>
</dbReference>
<dbReference type="EMBL" id="JAGKQM010000005">
    <property type="protein sequence ID" value="KAH0924798.1"/>
    <property type="molecule type" value="Genomic_DNA"/>
</dbReference>
<gene>
    <name evidence="2" type="ORF">HID58_017054</name>
</gene>
<dbReference type="InterPro" id="IPR050796">
    <property type="entry name" value="SCF_F-box_component"/>
</dbReference>
<sequence length="279" mass="32708">MTSLLESRRFSEKRMRLQKNRRILAAYNCDCGDRPRLLTESRFEGDEEIEPVLECGVLDVQTGVWSKLSPPPHVVNPGSKSVCVNGSIYWLHVDVYVEKHYKILALDLHKQEFNKFSVPPTRATKESRLVNLEERLAFVKTNVLPIWRIEIWSTDTYQKRWSKTFSIHLKLDVVSWPKRRRWFTPVAISKQGNLVFYDNQNKLFKYYPRTNETRCLSVDTCVISPYMENLVSLPLKPSHPYPHVSVETRMSRCRLFSKESSSWIFKALQRCFSSLLSSN</sequence>